<keyword evidence="1" id="KW-0812">Transmembrane</keyword>
<keyword evidence="1" id="KW-0472">Membrane</keyword>
<sequence>MTPIKFIPGFFMNAYIVVYFVK</sequence>
<keyword evidence="1" id="KW-1133">Transmembrane helix</keyword>
<reference evidence="2" key="1">
    <citation type="submission" date="2014-11" db="EMBL/GenBank/DDBJ databases">
        <authorList>
            <person name="Amaro Gonzalez C."/>
        </authorList>
    </citation>
    <scope>NUCLEOTIDE SEQUENCE</scope>
</reference>
<proteinExistence type="predicted"/>
<accession>A0A0E9QCX0</accession>
<evidence type="ECO:0000256" key="1">
    <source>
        <dbReference type="SAM" id="Phobius"/>
    </source>
</evidence>
<dbReference type="AlphaFoldDB" id="A0A0E9QCX0"/>
<protein>
    <submittedName>
        <fullName evidence="2">Uncharacterized protein</fullName>
    </submittedName>
</protein>
<evidence type="ECO:0000313" key="2">
    <source>
        <dbReference type="EMBL" id="JAH13948.1"/>
    </source>
</evidence>
<reference evidence="2" key="2">
    <citation type="journal article" date="2015" name="Fish Shellfish Immunol.">
        <title>Early steps in the European eel (Anguilla anguilla)-Vibrio vulnificus interaction in the gills: Role of the RtxA13 toxin.</title>
        <authorList>
            <person name="Callol A."/>
            <person name="Pajuelo D."/>
            <person name="Ebbesson L."/>
            <person name="Teles M."/>
            <person name="MacKenzie S."/>
            <person name="Amaro C."/>
        </authorList>
    </citation>
    <scope>NUCLEOTIDE SEQUENCE</scope>
</reference>
<feature type="transmembrane region" description="Helical" evidence="1">
    <location>
        <begin position="6"/>
        <end position="21"/>
    </location>
</feature>
<dbReference type="EMBL" id="GBXM01094629">
    <property type="protein sequence ID" value="JAH13948.1"/>
    <property type="molecule type" value="Transcribed_RNA"/>
</dbReference>
<name>A0A0E9QCX0_ANGAN</name>
<organism evidence="2">
    <name type="scientific">Anguilla anguilla</name>
    <name type="common">European freshwater eel</name>
    <name type="synonym">Muraena anguilla</name>
    <dbReference type="NCBI Taxonomy" id="7936"/>
    <lineage>
        <taxon>Eukaryota</taxon>
        <taxon>Metazoa</taxon>
        <taxon>Chordata</taxon>
        <taxon>Craniata</taxon>
        <taxon>Vertebrata</taxon>
        <taxon>Euteleostomi</taxon>
        <taxon>Actinopterygii</taxon>
        <taxon>Neopterygii</taxon>
        <taxon>Teleostei</taxon>
        <taxon>Anguilliformes</taxon>
        <taxon>Anguillidae</taxon>
        <taxon>Anguilla</taxon>
    </lineage>
</organism>